<gene>
    <name evidence="2" type="ORF">C2G38_2196149</name>
</gene>
<dbReference type="Proteomes" id="UP000266673">
    <property type="component" value="Unassembled WGS sequence"/>
</dbReference>
<organism evidence="2 3">
    <name type="scientific">Gigaspora rosea</name>
    <dbReference type="NCBI Taxonomy" id="44941"/>
    <lineage>
        <taxon>Eukaryota</taxon>
        <taxon>Fungi</taxon>
        <taxon>Fungi incertae sedis</taxon>
        <taxon>Mucoromycota</taxon>
        <taxon>Glomeromycotina</taxon>
        <taxon>Glomeromycetes</taxon>
        <taxon>Diversisporales</taxon>
        <taxon>Gigasporaceae</taxon>
        <taxon>Gigaspora</taxon>
    </lineage>
</organism>
<dbReference type="AlphaFoldDB" id="A0A397UXI4"/>
<dbReference type="OrthoDB" id="2449883at2759"/>
<evidence type="ECO:0000313" key="2">
    <source>
        <dbReference type="EMBL" id="RIB14088.1"/>
    </source>
</evidence>
<feature type="region of interest" description="Disordered" evidence="1">
    <location>
        <begin position="172"/>
        <end position="259"/>
    </location>
</feature>
<protein>
    <submittedName>
        <fullName evidence="2">Uncharacterized protein</fullName>
    </submittedName>
</protein>
<evidence type="ECO:0000313" key="3">
    <source>
        <dbReference type="Proteomes" id="UP000266673"/>
    </source>
</evidence>
<proteinExistence type="predicted"/>
<dbReference type="EMBL" id="QKWP01000865">
    <property type="protein sequence ID" value="RIB14088.1"/>
    <property type="molecule type" value="Genomic_DNA"/>
</dbReference>
<accession>A0A397UXI4</accession>
<keyword evidence="3" id="KW-1185">Reference proteome</keyword>
<feature type="compositionally biased region" description="Basic and acidic residues" evidence="1">
    <location>
        <begin position="230"/>
        <end position="251"/>
    </location>
</feature>
<name>A0A397UXI4_9GLOM</name>
<comment type="caution">
    <text evidence="2">The sequence shown here is derived from an EMBL/GenBank/DDBJ whole genome shotgun (WGS) entry which is preliminary data.</text>
</comment>
<reference evidence="2 3" key="1">
    <citation type="submission" date="2018-06" db="EMBL/GenBank/DDBJ databases">
        <title>Comparative genomics reveals the genomic features of Rhizophagus irregularis, R. cerebriforme, R. diaphanum and Gigaspora rosea, and their symbiotic lifestyle signature.</title>
        <authorList>
            <person name="Morin E."/>
            <person name="San Clemente H."/>
            <person name="Chen E.C.H."/>
            <person name="De La Providencia I."/>
            <person name="Hainaut M."/>
            <person name="Kuo A."/>
            <person name="Kohler A."/>
            <person name="Murat C."/>
            <person name="Tang N."/>
            <person name="Roy S."/>
            <person name="Loubradou J."/>
            <person name="Henrissat B."/>
            <person name="Grigoriev I.V."/>
            <person name="Corradi N."/>
            <person name="Roux C."/>
            <person name="Martin F.M."/>
        </authorList>
    </citation>
    <scope>NUCLEOTIDE SEQUENCE [LARGE SCALE GENOMIC DNA]</scope>
    <source>
        <strain evidence="2 3">DAOM 194757</strain>
    </source>
</reference>
<evidence type="ECO:0000256" key="1">
    <source>
        <dbReference type="SAM" id="MobiDB-lite"/>
    </source>
</evidence>
<sequence>MSVELKQLLKELKQLDAQFDDAFNTYIYATSKPRPAHYKRRIGPIVSRDSKTQELYRKCVALVKTLTDEQAAQFQQLVDEAVSNDCTNNAQFYQDLKIVLKILEDLTNNENMEEVPIIYLPLYIQIAPLVKKRNSMTKLQNKKSPATDASDTYYAPEETECLSLYTQPNASIKKNHPPRAYTLKPRSIKSQLKRPNELKPASRGSCYQNGKGSKENTKPVKCYQKSAGTRHVDKTDNCRPCRKSVEKDGTRKPNSGINISMKDNEAHKIDKKVTGIERVDEIIEPGLNNKIEIGKKDPKEYRDLANMYKLKPSRLNKREGILNNEDLGGNNKEKLVKNGEENNKEKKINKTECPLEREVLNHACERWLEWVKNFQITCKWNKESKIKEPLTMKSTKEIVNVNNCSQAVISVKKDKNNVFSLYPDFTDYGNIYGIRYHHKNRNGNEKDQDCKWCLESIKDEKRSRVSFKDKERKSLTHTQKSVNISKACGANKVGIGPGKDEHQAFVGFQISAKIGDPCALGKFYLYRVEVKTDKNKASSYYQQPTNITEETIYTIFKWQSKNAKGTPKEQSNYEPYCQNNIGIRDEKDENYKIVLSRWLTIILTFLVLVMISTIRPLGLYIEEIGACDTGYIKETSIRVDIYIKYYKSAKMWYRDRAYNLGYRHQMGINIEEEGYKVIGKSIYVRILISKAMSPGIGISFEFENVLVKVERS</sequence>